<dbReference type="SUPFAM" id="SSF46689">
    <property type="entry name" value="Homeodomain-like"/>
    <property type="match status" value="2"/>
</dbReference>
<evidence type="ECO:0000313" key="6">
    <source>
        <dbReference type="Proteomes" id="UP000579647"/>
    </source>
</evidence>
<dbReference type="SMART" id="SM00342">
    <property type="entry name" value="HTH_ARAC"/>
    <property type="match status" value="1"/>
</dbReference>
<dbReference type="GO" id="GO:0043565">
    <property type="term" value="F:sequence-specific DNA binding"/>
    <property type="evidence" value="ECO:0007669"/>
    <property type="project" value="InterPro"/>
</dbReference>
<dbReference type="PANTHER" id="PTHR46796">
    <property type="entry name" value="HTH-TYPE TRANSCRIPTIONAL ACTIVATOR RHAS-RELATED"/>
    <property type="match status" value="1"/>
</dbReference>
<evidence type="ECO:0000256" key="3">
    <source>
        <dbReference type="ARBA" id="ARBA00023163"/>
    </source>
</evidence>
<feature type="domain" description="HTH araC/xylS-type" evidence="4">
    <location>
        <begin position="174"/>
        <end position="271"/>
    </location>
</feature>
<dbReference type="InterPro" id="IPR037923">
    <property type="entry name" value="HTH-like"/>
</dbReference>
<proteinExistence type="predicted"/>
<keyword evidence="2 5" id="KW-0238">DNA-binding</keyword>
<keyword evidence="6" id="KW-1185">Reference proteome</keyword>
<keyword evidence="1" id="KW-0805">Transcription regulation</keyword>
<dbReference type="SUPFAM" id="SSF51215">
    <property type="entry name" value="Regulatory protein AraC"/>
    <property type="match status" value="1"/>
</dbReference>
<evidence type="ECO:0000259" key="4">
    <source>
        <dbReference type="PROSITE" id="PS01124"/>
    </source>
</evidence>
<dbReference type="InterPro" id="IPR018060">
    <property type="entry name" value="HTH_AraC"/>
</dbReference>
<comment type="caution">
    <text evidence="5">The sequence shown here is derived from an EMBL/GenBank/DDBJ whole genome shotgun (WGS) entry which is preliminary data.</text>
</comment>
<dbReference type="AlphaFoldDB" id="A0A840WBS5"/>
<dbReference type="PROSITE" id="PS01124">
    <property type="entry name" value="HTH_ARAC_FAMILY_2"/>
    <property type="match status" value="1"/>
</dbReference>
<dbReference type="InterPro" id="IPR009057">
    <property type="entry name" value="Homeodomain-like_sf"/>
</dbReference>
<dbReference type="GO" id="GO:0003700">
    <property type="term" value="F:DNA-binding transcription factor activity"/>
    <property type="evidence" value="ECO:0007669"/>
    <property type="project" value="InterPro"/>
</dbReference>
<organism evidence="5 6">
    <name type="scientific">Nocardiopsis metallicus</name>
    <dbReference type="NCBI Taxonomy" id="179819"/>
    <lineage>
        <taxon>Bacteria</taxon>
        <taxon>Bacillati</taxon>
        <taxon>Actinomycetota</taxon>
        <taxon>Actinomycetes</taxon>
        <taxon>Streptosporangiales</taxon>
        <taxon>Nocardiopsidaceae</taxon>
        <taxon>Nocardiopsis</taxon>
    </lineage>
</organism>
<keyword evidence="3" id="KW-0804">Transcription</keyword>
<accession>A0A840WBS5</accession>
<dbReference type="EMBL" id="JACHDO010000001">
    <property type="protein sequence ID" value="MBB5494490.1"/>
    <property type="molecule type" value="Genomic_DNA"/>
</dbReference>
<dbReference type="RefSeq" id="WP_184368050.1">
    <property type="nucleotide sequence ID" value="NZ_BAAAKM010000012.1"/>
</dbReference>
<dbReference type="Gene3D" id="1.10.10.60">
    <property type="entry name" value="Homeodomain-like"/>
    <property type="match status" value="1"/>
</dbReference>
<evidence type="ECO:0000313" key="5">
    <source>
        <dbReference type="EMBL" id="MBB5494490.1"/>
    </source>
</evidence>
<name>A0A840WBS5_9ACTN</name>
<dbReference type="InterPro" id="IPR003313">
    <property type="entry name" value="AraC-bd"/>
</dbReference>
<protein>
    <submittedName>
        <fullName evidence="5">AraC-like DNA-binding protein</fullName>
    </submittedName>
</protein>
<dbReference type="Proteomes" id="UP000579647">
    <property type="component" value="Unassembled WGS sequence"/>
</dbReference>
<dbReference type="InterPro" id="IPR050204">
    <property type="entry name" value="AraC_XylS_family_regulators"/>
</dbReference>
<evidence type="ECO:0000256" key="2">
    <source>
        <dbReference type="ARBA" id="ARBA00023125"/>
    </source>
</evidence>
<gene>
    <name evidence="5" type="ORF">HNR07_005627</name>
</gene>
<evidence type="ECO:0000256" key="1">
    <source>
        <dbReference type="ARBA" id="ARBA00023015"/>
    </source>
</evidence>
<dbReference type="Pfam" id="PF02311">
    <property type="entry name" value="AraC_binding"/>
    <property type="match status" value="1"/>
</dbReference>
<dbReference type="Pfam" id="PF12833">
    <property type="entry name" value="HTH_18"/>
    <property type="match status" value="1"/>
</dbReference>
<reference evidence="5 6" key="1">
    <citation type="submission" date="2020-08" db="EMBL/GenBank/DDBJ databases">
        <title>Sequencing the genomes of 1000 actinobacteria strains.</title>
        <authorList>
            <person name="Klenk H.-P."/>
        </authorList>
    </citation>
    <scope>NUCLEOTIDE SEQUENCE [LARGE SCALE GENOMIC DNA]</scope>
    <source>
        <strain evidence="5 6">DSM 44598</strain>
    </source>
</reference>
<sequence length="285" mass="31629">MGSGRRSERDGHADTVVLKPAIDGIAEVFHTHMRQHAYPMHTHRSWTLLIIDSGTVRYDLGRHEHGALNRTVTLLPPHVPHNGTPTTEQGLRKRVLYLEPEQIDPDLVGSAVDHPMFDDPLLRHRIHQLHGALFQPGEQLEAESRLALVSERLRQHLLDDLEAGPVTDDPGLADRLRDLLDARTVEGISLAGAAALLHAHPVHLARAFTRRFGMPPHQYLVGRRVDLARRLILEGRAPAHAAADSGFHDQAHLNRHFKRVLGLPPGRYARALRSGTDLSGASGRP</sequence>
<dbReference type="PANTHER" id="PTHR46796:SF2">
    <property type="entry name" value="TRANSCRIPTIONAL REGULATORY PROTEIN"/>
    <property type="match status" value="1"/>
</dbReference>